<dbReference type="PANTHER" id="PTHR30244">
    <property type="entry name" value="TRANSAMINASE"/>
    <property type="match status" value="1"/>
</dbReference>
<keyword evidence="2 3" id="KW-0663">Pyridoxal phosphate</keyword>
<feature type="active site" description="Proton acceptor" evidence="1">
    <location>
        <position position="182"/>
    </location>
</feature>
<evidence type="ECO:0000313" key="4">
    <source>
        <dbReference type="EMBL" id="OGG87250.1"/>
    </source>
</evidence>
<dbReference type="AlphaFoldDB" id="A0A1F6FN27"/>
<name>A0A1F6FN27_9BACT</name>
<dbReference type="Pfam" id="PF01041">
    <property type="entry name" value="DegT_DnrJ_EryC1"/>
    <property type="match status" value="1"/>
</dbReference>
<comment type="caution">
    <text evidence="4">The sequence shown here is derived from an EMBL/GenBank/DDBJ whole genome shotgun (WGS) entry which is preliminary data.</text>
</comment>
<feature type="modified residue" description="N6-(pyridoxal phosphate)lysine" evidence="2">
    <location>
        <position position="182"/>
    </location>
</feature>
<dbReference type="STRING" id="1798561.A3B87_00055"/>
<dbReference type="InterPro" id="IPR000653">
    <property type="entry name" value="DegT/StrS_aminotransferase"/>
</dbReference>
<dbReference type="InterPro" id="IPR015421">
    <property type="entry name" value="PyrdxlP-dep_Trfase_major"/>
</dbReference>
<evidence type="ECO:0000256" key="2">
    <source>
        <dbReference type="PIRSR" id="PIRSR000390-2"/>
    </source>
</evidence>
<reference evidence="4 5" key="1">
    <citation type="journal article" date="2016" name="Nat. Commun.">
        <title>Thousands of microbial genomes shed light on interconnected biogeochemical processes in an aquifer system.</title>
        <authorList>
            <person name="Anantharaman K."/>
            <person name="Brown C.T."/>
            <person name="Hug L.A."/>
            <person name="Sharon I."/>
            <person name="Castelle C.J."/>
            <person name="Probst A.J."/>
            <person name="Thomas B.C."/>
            <person name="Singh A."/>
            <person name="Wilkins M.J."/>
            <person name="Karaoz U."/>
            <person name="Brodie E.L."/>
            <person name="Williams K.H."/>
            <person name="Hubbard S.S."/>
            <person name="Banfield J.F."/>
        </authorList>
    </citation>
    <scope>NUCLEOTIDE SEQUENCE [LARGE SCALE GENOMIC DNA]</scope>
</reference>
<proteinExistence type="inferred from homology"/>
<comment type="similarity">
    <text evidence="3">Belongs to the DegT/DnrJ/EryC1 family.</text>
</comment>
<dbReference type="GO" id="GO:0008483">
    <property type="term" value="F:transaminase activity"/>
    <property type="evidence" value="ECO:0007669"/>
    <property type="project" value="TreeGrafter"/>
</dbReference>
<dbReference type="PIRSF" id="PIRSF000390">
    <property type="entry name" value="PLP_StrS"/>
    <property type="match status" value="1"/>
</dbReference>
<dbReference type="EMBL" id="MFMW01000017">
    <property type="protein sequence ID" value="OGG87250.1"/>
    <property type="molecule type" value="Genomic_DNA"/>
</dbReference>
<dbReference type="PANTHER" id="PTHR30244:SF34">
    <property type="entry name" value="DTDP-4-AMINO-4,6-DIDEOXYGALACTOSE TRANSAMINASE"/>
    <property type="match status" value="1"/>
</dbReference>
<organism evidence="4 5">
    <name type="scientific">Candidatus Kuenenbacteria bacterium RIFCSPHIGHO2_02_FULL_39_13</name>
    <dbReference type="NCBI Taxonomy" id="1798561"/>
    <lineage>
        <taxon>Bacteria</taxon>
        <taxon>Candidatus Kueneniibacteriota</taxon>
    </lineage>
</organism>
<accession>A0A1F6FN27</accession>
<evidence type="ECO:0000313" key="5">
    <source>
        <dbReference type="Proteomes" id="UP000179136"/>
    </source>
</evidence>
<dbReference type="NCBIfam" id="TIGR03588">
    <property type="entry name" value="PseC"/>
    <property type="match status" value="1"/>
</dbReference>
<evidence type="ECO:0000256" key="1">
    <source>
        <dbReference type="PIRSR" id="PIRSR000390-1"/>
    </source>
</evidence>
<dbReference type="Gene3D" id="3.90.1150.10">
    <property type="entry name" value="Aspartate Aminotransferase, domain 1"/>
    <property type="match status" value="1"/>
</dbReference>
<dbReference type="InterPro" id="IPR020026">
    <property type="entry name" value="PseC"/>
</dbReference>
<protein>
    <submittedName>
        <fullName evidence="4">UDP-4-amino-4, 6-dideoxy-N-acetyl-beta-L-altrosamine transaminase</fullName>
    </submittedName>
</protein>
<dbReference type="CDD" id="cd00616">
    <property type="entry name" value="AHBA_syn"/>
    <property type="match status" value="1"/>
</dbReference>
<dbReference type="Gene3D" id="3.40.640.10">
    <property type="entry name" value="Type I PLP-dependent aspartate aminotransferase-like (Major domain)"/>
    <property type="match status" value="1"/>
</dbReference>
<dbReference type="GO" id="GO:0030170">
    <property type="term" value="F:pyridoxal phosphate binding"/>
    <property type="evidence" value="ECO:0007669"/>
    <property type="project" value="TreeGrafter"/>
</dbReference>
<sequence length="368" mass="41889">MIPYGQQTLNYQDIKAVLAVMRSDFITQGPKIAVFEQALAKYCAVKYAVVCSNGTAALHLAYLAAGLKAGDQVITAPNTFVATSNMLLALGVKSIFCDIRLDTYNIDENKIEQLITQKTKAIVPIHFAGQACEMKKISQLAEQHKLLIIEDASHGLGGKYYDNKIGSCQYSDMAILSFHPVKPITTAEGGAILTNSKKYYQKLILLRNHGIYKNKQGKNVMIELGFNYRLTDMQAALGISQLKKLDKFIKARRQVAQWYGQELKDVKEIILPQELKDNYSGWHIYVIRTRNAKVRDKLMAYLKHNGIGVNFHYPAVYSQPYYRQHGFKNAQLRNEEIYQQTCITLPCYPKLTHQQVKFISRQIKKFYD</sequence>
<dbReference type="SUPFAM" id="SSF53383">
    <property type="entry name" value="PLP-dependent transferases"/>
    <property type="match status" value="1"/>
</dbReference>
<dbReference type="InterPro" id="IPR015422">
    <property type="entry name" value="PyrdxlP-dep_Trfase_small"/>
</dbReference>
<dbReference type="InterPro" id="IPR015424">
    <property type="entry name" value="PyrdxlP-dep_Trfase"/>
</dbReference>
<dbReference type="Proteomes" id="UP000179136">
    <property type="component" value="Unassembled WGS sequence"/>
</dbReference>
<gene>
    <name evidence="4" type="ORF">A3B87_00055</name>
</gene>
<evidence type="ECO:0000256" key="3">
    <source>
        <dbReference type="RuleBase" id="RU004508"/>
    </source>
</evidence>
<dbReference type="GO" id="GO:0000271">
    <property type="term" value="P:polysaccharide biosynthetic process"/>
    <property type="evidence" value="ECO:0007669"/>
    <property type="project" value="TreeGrafter"/>
</dbReference>